<dbReference type="SUPFAM" id="SSF48208">
    <property type="entry name" value="Six-hairpin glycosidases"/>
    <property type="match status" value="1"/>
</dbReference>
<evidence type="ECO:0000313" key="4">
    <source>
        <dbReference type="Proteomes" id="UP000308705"/>
    </source>
</evidence>
<dbReference type="EMBL" id="SZQA01000004">
    <property type="protein sequence ID" value="TKK90257.1"/>
    <property type="molecule type" value="Genomic_DNA"/>
</dbReference>
<dbReference type="Proteomes" id="UP000308705">
    <property type="component" value="Unassembled WGS sequence"/>
</dbReference>
<feature type="domain" description="Mannosylglycerate hydrolase MGH1-like glycoside hydrolase" evidence="2">
    <location>
        <begin position="334"/>
        <end position="553"/>
    </location>
</feature>
<comment type="caution">
    <text evidence="3">The sequence shown here is derived from an EMBL/GenBank/DDBJ whole genome shotgun (WGS) entry which is preliminary data.</text>
</comment>
<proteinExistence type="predicted"/>
<reference evidence="3 4" key="1">
    <citation type="submission" date="2019-04" db="EMBL/GenBank/DDBJ databases">
        <title>Herbidospora sp. NEAU-GS14.nov., a novel actinomycete isolated from soil.</title>
        <authorList>
            <person name="Han L."/>
        </authorList>
    </citation>
    <scope>NUCLEOTIDE SEQUENCE [LARGE SCALE GENOMIC DNA]</scope>
    <source>
        <strain evidence="3 4">NEAU-GS14</strain>
    </source>
</reference>
<evidence type="ECO:0000259" key="2">
    <source>
        <dbReference type="Pfam" id="PF22422"/>
    </source>
</evidence>
<gene>
    <name evidence="3" type="ORF">FDA94_07335</name>
</gene>
<dbReference type="InterPro" id="IPR008928">
    <property type="entry name" value="6-hairpin_glycosidase_sf"/>
</dbReference>
<dbReference type="InterPro" id="IPR054491">
    <property type="entry name" value="MGH1-like_GH"/>
</dbReference>
<dbReference type="Gene3D" id="1.50.10.10">
    <property type="match status" value="1"/>
</dbReference>
<dbReference type="OrthoDB" id="9759959at2"/>
<keyword evidence="4" id="KW-1185">Reference proteome</keyword>
<name>A0A4U3MPQ2_9ACTN</name>
<dbReference type="InterPro" id="IPR012341">
    <property type="entry name" value="6hp_glycosidase-like_sf"/>
</dbReference>
<evidence type="ECO:0000259" key="1">
    <source>
        <dbReference type="Pfam" id="PF14742"/>
    </source>
</evidence>
<accession>A0A4U3MPQ2</accession>
<evidence type="ECO:0000313" key="3">
    <source>
        <dbReference type="EMBL" id="TKK90257.1"/>
    </source>
</evidence>
<feature type="domain" description="Putative glycogen debranching enzyme N-terminal" evidence="1">
    <location>
        <begin position="3"/>
        <end position="174"/>
    </location>
</feature>
<sequence>MAPTSALSGADGQIRAAGVQGAFHADRRVVSEAVLLIDGREAEPIAHAAAGPGRSRFTSLARWLGDVQPDPVVRVDRLREIRAYGMAEEITIASTATMPVVMTVAMRVDCDLAAIETVKSGYAAEPVTPVGGELTWASGGTTVAMTGEGAEVHGRELRWEVALKPGESTTLCWRVMVTDPAAVVAAPAGPVEWTRPEVKATDRRLGRLVAQSLDDLAGLRLTETGHPADTFLGAGVPWFLTVFGRDSLWAARMLLPLGTDLARGTLRVLARRQGVKHDPLTGEAPGKIMHELRRGEFVVPVNGLRLPAAYYGTIDATPLWIGLLHDAWRWGLPEGEVEALLPAMEAALSWLATDADPDGDGFLEYIDVSGRGLANQGWKDSGDSVRFRDGSLADPPIALAEVQGYAYEAAVKGAAILDAFGRPGGDVWRAYAAAMATRFRERFWVEGGYPALALDRDKRPVDALTSNIGHLLGTGILNHEESARVASFLASPEMSAGFGLRTMSSADKGFSPLSYHCGSVWPHDTAVVIAGLARDGFGAEAAALAEGLLAAAEPFENRLPELLSGDARDAVGRPVPYPASCRPQAWSAAAAVVITHAALGLYPDVPGGTVDLRPMAGAPLGAVTADGFVVAGTPVSVSVDAAGAAEIDRLPDRFTVVTTG</sequence>
<dbReference type="InterPro" id="IPR032856">
    <property type="entry name" value="GDE_N_bis"/>
</dbReference>
<dbReference type="Pfam" id="PF14742">
    <property type="entry name" value="GDE_N_bis"/>
    <property type="match status" value="1"/>
</dbReference>
<organism evidence="3 4">
    <name type="scientific">Herbidospora galbida</name>
    <dbReference type="NCBI Taxonomy" id="2575442"/>
    <lineage>
        <taxon>Bacteria</taxon>
        <taxon>Bacillati</taxon>
        <taxon>Actinomycetota</taxon>
        <taxon>Actinomycetes</taxon>
        <taxon>Streptosporangiales</taxon>
        <taxon>Streptosporangiaceae</taxon>
        <taxon>Herbidospora</taxon>
    </lineage>
</organism>
<dbReference type="Pfam" id="PF22422">
    <property type="entry name" value="MGH1-like_GH"/>
    <property type="match status" value="1"/>
</dbReference>
<protein>
    <submittedName>
        <fullName evidence="3">Amylo-alpha-1,6-glucosidase</fullName>
    </submittedName>
</protein>
<dbReference type="AlphaFoldDB" id="A0A4U3MPQ2"/>
<dbReference type="GO" id="GO:0005975">
    <property type="term" value="P:carbohydrate metabolic process"/>
    <property type="evidence" value="ECO:0007669"/>
    <property type="project" value="InterPro"/>
</dbReference>